<accession>A0A0F8WGH9</accession>
<evidence type="ECO:0000313" key="2">
    <source>
        <dbReference type="EMBL" id="KKK55937.1"/>
    </source>
</evidence>
<dbReference type="AlphaFoldDB" id="A0A0F8WGH9"/>
<dbReference type="InterPro" id="IPR050483">
    <property type="entry name" value="CoA-transferase_III_domain"/>
</dbReference>
<evidence type="ECO:0000256" key="1">
    <source>
        <dbReference type="ARBA" id="ARBA00022679"/>
    </source>
</evidence>
<gene>
    <name evidence="2" type="ORF">LCGC14_3069550</name>
</gene>
<dbReference type="GO" id="GO:0008410">
    <property type="term" value="F:CoA-transferase activity"/>
    <property type="evidence" value="ECO:0007669"/>
    <property type="project" value="TreeGrafter"/>
</dbReference>
<dbReference type="Gene3D" id="3.30.1540.10">
    <property type="entry name" value="formyl-coa transferase, domain 3"/>
    <property type="match status" value="1"/>
</dbReference>
<dbReference type="PANTHER" id="PTHR48207:SF3">
    <property type="entry name" value="SUCCINATE--HYDROXYMETHYLGLUTARATE COA-TRANSFERASE"/>
    <property type="match status" value="1"/>
</dbReference>
<dbReference type="InterPro" id="IPR023606">
    <property type="entry name" value="CoA-Trfase_III_dom_1_sf"/>
</dbReference>
<comment type="caution">
    <text evidence="2">The sequence shown here is derived from an EMBL/GenBank/DDBJ whole genome shotgun (WGS) entry which is preliminary data.</text>
</comment>
<feature type="non-terminal residue" evidence="2">
    <location>
        <position position="1"/>
    </location>
</feature>
<feature type="non-terminal residue" evidence="2">
    <location>
        <position position="351"/>
    </location>
</feature>
<dbReference type="InterPro" id="IPR003673">
    <property type="entry name" value="CoA-Trfase_fam_III"/>
</dbReference>
<keyword evidence="1" id="KW-0808">Transferase</keyword>
<name>A0A0F8WGH9_9ZZZZ</name>
<dbReference type="Pfam" id="PF02515">
    <property type="entry name" value="CoA_transf_3"/>
    <property type="match status" value="1"/>
</dbReference>
<sequence>RGVMPFAKEKTGYNVSGYYNNYNAGKLNLTLNMSTDQGQELARRLIAWADVFLSNFTPRVIERWGLTYDKLSATNPQIIAAYVPMQGYDGPHRDFLGFGAILTPITGYSHLSGFPQRQPFGLGTNYPDYVINPGHTLVAILAALRYRRRTGKGQHIECAQIESSVCPLGAAIFDYTVNGRVQERVGNGLPYAAPHGAFKCKPRSEGSSAPADERWIAIACFTDAEWQTLVEAMGNPDWALDSKFGSPAGRKQHETELEQQIGAWTADKDADDLMEELQRRGVAAGVVQSAREMLADEHLKERGYYVYLDHPEAGRTAYDGPPLKLSKSPGKLRSPAPLLGEHPEYVCKEIL</sequence>
<proteinExistence type="predicted"/>
<dbReference type="Gene3D" id="3.40.50.10540">
    <property type="entry name" value="Crotonobetainyl-coa:carnitine coa-transferase, domain 1"/>
    <property type="match status" value="1"/>
</dbReference>
<dbReference type="EMBL" id="LAZR01065248">
    <property type="protein sequence ID" value="KKK55937.1"/>
    <property type="molecule type" value="Genomic_DNA"/>
</dbReference>
<protein>
    <recommendedName>
        <fullName evidence="3">CoA transferase</fullName>
    </recommendedName>
</protein>
<evidence type="ECO:0008006" key="3">
    <source>
        <dbReference type="Google" id="ProtNLM"/>
    </source>
</evidence>
<dbReference type="InterPro" id="IPR044855">
    <property type="entry name" value="CoA-Trfase_III_dom3_sf"/>
</dbReference>
<organism evidence="2">
    <name type="scientific">marine sediment metagenome</name>
    <dbReference type="NCBI Taxonomy" id="412755"/>
    <lineage>
        <taxon>unclassified sequences</taxon>
        <taxon>metagenomes</taxon>
        <taxon>ecological metagenomes</taxon>
    </lineage>
</organism>
<dbReference type="PANTHER" id="PTHR48207">
    <property type="entry name" value="SUCCINATE--HYDROXYMETHYLGLUTARATE COA-TRANSFERASE"/>
    <property type="match status" value="1"/>
</dbReference>
<dbReference type="SUPFAM" id="SSF89796">
    <property type="entry name" value="CoA-transferase family III (CaiB/BaiF)"/>
    <property type="match status" value="1"/>
</dbReference>
<reference evidence="2" key="1">
    <citation type="journal article" date="2015" name="Nature">
        <title>Complex archaea that bridge the gap between prokaryotes and eukaryotes.</title>
        <authorList>
            <person name="Spang A."/>
            <person name="Saw J.H."/>
            <person name="Jorgensen S.L."/>
            <person name="Zaremba-Niedzwiedzka K."/>
            <person name="Martijn J."/>
            <person name="Lind A.E."/>
            <person name="van Eijk R."/>
            <person name="Schleper C."/>
            <person name="Guy L."/>
            <person name="Ettema T.J."/>
        </authorList>
    </citation>
    <scope>NUCLEOTIDE SEQUENCE</scope>
</reference>